<keyword evidence="7" id="KW-0653">Protein transport</keyword>
<keyword evidence="8" id="KW-0966">Cell projection</keyword>
<evidence type="ECO:0000256" key="6">
    <source>
        <dbReference type="ARBA" id="ARBA00023136"/>
    </source>
</evidence>
<organism evidence="8 9">
    <name type="scientific">Desulfovibrio ferrophilus</name>
    <dbReference type="NCBI Taxonomy" id="241368"/>
    <lineage>
        <taxon>Bacteria</taxon>
        <taxon>Pseudomonadati</taxon>
        <taxon>Thermodesulfobacteriota</taxon>
        <taxon>Desulfovibrionia</taxon>
        <taxon>Desulfovibrionales</taxon>
        <taxon>Desulfovibrionaceae</taxon>
        <taxon>Desulfovibrio</taxon>
    </lineage>
</organism>
<gene>
    <name evidence="7" type="primary">flhA</name>
    <name evidence="8" type="ORF">DFE_1246</name>
</gene>
<keyword evidence="7" id="KW-1005">Bacterial flagellum biogenesis</keyword>
<evidence type="ECO:0000256" key="4">
    <source>
        <dbReference type="ARBA" id="ARBA00022692"/>
    </source>
</evidence>
<keyword evidence="3 7" id="KW-1003">Cell membrane</keyword>
<feature type="transmembrane region" description="Helical" evidence="7">
    <location>
        <begin position="242"/>
        <end position="265"/>
    </location>
</feature>
<dbReference type="PANTHER" id="PTHR30161">
    <property type="entry name" value="FLAGELLAR EXPORT PROTEIN, MEMBRANE FLHA SUBUNIT-RELATED"/>
    <property type="match status" value="1"/>
</dbReference>
<dbReference type="EMBL" id="AP017378">
    <property type="protein sequence ID" value="BBD07972.1"/>
    <property type="molecule type" value="Genomic_DNA"/>
</dbReference>
<dbReference type="InterPro" id="IPR006301">
    <property type="entry name" value="FlhA"/>
</dbReference>
<dbReference type="GO" id="GO:0044780">
    <property type="term" value="P:bacterial-type flagellum assembly"/>
    <property type="evidence" value="ECO:0007669"/>
    <property type="project" value="InterPro"/>
</dbReference>
<evidence type="ECO:0000256" key="5">
    <source>
        <dbReference type="ARBA" id="ARBA00022989"/>
    </source>
</evidence>
<evidence type="ECO:0000313" key="8">
    <source>
        <dbReference type="EMBL" id="BBD07972.1"/>
    </source>
</evidence>
<dbReference type="GO" id="GO:0005886">
    <property type="term" value="C:plasma membrane"/>
    <property type="evidence" value="ECO:0007669"/>
    <property type="project" value="UniProtKB-SubCell"/>
</dbReference>
<dbReference type="InterPro" id="IPR042194">
    <property type="entry name" value="FHIPEP_1"/>
</dbReference>
<comment type="function">
    <text evidence="7">Required for formation of the rod structure of the flagellar apparatus. Together with FliI and FliH, may constitute the export apparatus of flagellin.</text>
</comment>
<comment type="subcellular location">
    <subcellularLocation>
        <location evidence="1 7">Cell membrane</location>
        <topology evidence="1 7">Multi-pass membrane protein</topology>
    </subcellularLocation>
</comment>
<dbReference type="Proteomes" id="UP000269883">
    <property type="component" value="Chromosome"/>
</dbReference>
<feature type="transmembrane region" description="Helical" evidence="7">
    <location>
        <begin position="12"/>
        <end position="32"/>
    </location>
</feature>
<dbReference type="InterPro" id="IPR001712">
    <property type="entry name" value="T3SS_FHIPEP"/>
</dbReference>
<protein>
    <recommendedName>
        <fullName evidence="7">Flagellar biosynthesis protein FlhA</fullName>
    </recommendedName>
</protein>
<dbReference type="Gene3D" id="3.40.50.12790">
    <property type="entry name" value="FHIPEP family, domain 4"/>
    <property type="match status" value="1"/>
</dbReference>
<keyword evidence="7" id="KW-1006">Bacterial flagellum protein export</keyword>
<dbReference type="Pfam" id="PF00771">
    <property type="entry name" value="FHIPEP"/>
    <property type="match status" value="1"/>
</dbReference>
<dbReference type="Gene3D" id="1.10.8.540">
    <property type="entry name" value="FHIPEP family, domain 3"/>
    <property type="match status" value="1"/>
</dbReference>
<reference evidence="8 9" key="1">
    <citation type="journal article" date="2018" name="Sci. Adv.">
        <title>Multi-heme cytochromes provide a pathway for survival in energy-limited environments.</title>
        <authorList>
            <person name="Deng X."/>
            <person name="Dohmae N."/>
            <person name="Nealson K.H."/>
            <person name="Hashimoto K."/>
            <person name="Okamoto A."/>
        </authorList>
    </citation>
    <scope>NUCLEOTIDE SEQUENCE [LARGE SCALE GENOMIC DNA]</scope>
    <source>
        <strain evidence="8 9">IS5</strain>
    </source>
</reference>
<feature type="transmembrane region" description="Helical" evidence="7">
    <location>
        <begin position="69"/>
        <end position="89"/>
    </location>
</feature>
<dbReference type="PIRSF" id="PIRSF005419">
    <property type="entry name" value="FlhA"/>
    <property type="match status" value="1"/>
</dbReference>
<keyword evidence="8" id="KW-0969">Cilium</keyword>
<proteinExistence type="inferred from homology"/>
<keyword evidence="9" id="KW-1185">Reference proteome</keyword>
<evidence type="ECO:0000313" key="9">
    <source>
        <dbReference type="Proteomes" id="UP000269883"/>
    </source>
</evidence>
<dbReference type="Gene3D" id="3.40.30.60">
    <property type="entry name" value="FHIPEP family, domain 1"/>
    <property type="match status" value="1"/>
</dbReference>
<dbReference type="KEGG" id="dfl:DFE_1246"/>
<dbReference type="InterPro" id="IPR042196">
    <property type="entry name" value="FHIPEP_4"/>
</dbReference>
<evidence type="ECO:0000256" key="1">
    <source>
        <dbReference type="ARBA" id="ARBA00004651"/>
    </source>
</evidence>
<feature type="transmembrane region" description="Helical" evidence="7">
    <location>
        <begin position="38"/>
        <end position="57"/>
    </location>
</feature>
<keyword evidence="6 7" id="KW-0472">Membrane</keyword>
<dbReference type="PRINTS" id="PR00949">
    <property type="entry name" value="TYPE3IMAPROT"/>
</dbReference>
<accession>A0A2Z6AXI3</accession>
<evidence type="ECO:0000256" key="3">
    <source>
        <dbReference type="ARBA" id="ARBA00022475"/>
    </source>
</evidence>
<evidence type="ECO:0000256" key="2">
    <source>
        <dbReference type="ARBA" id="ARBA00008835"/>
    </source>
</evidence>
<feature type="transmembrane region" description="Helical" evidence="7">
    <location>
        <begin position="109"/>
        <end position="129"/>
    </location>
</feature>
<dbReference type="InterPro" id="IPR042193">
    <property type="entry name" value="FHIPEP_3"/>
</dbReference>
<comment type="similarity">
    <text evidence="2 7">Belongs to the FHIPEP (flagella/HR/invasion proteins export pore) family.</text>
</comment>
<dbReference type="NCBIfam" id="TIGR01398">
    <property type="entry name" value="FlhA"/>
    <property type="match status" value="1"/>
</dbReference>
<dbReference type="PANTHER" id="PTHR30161:SF1">
    <property type="entry name" value="FLAGELLAR BIOSYNTHESIS PROTEIN FLHA-RELATED"/>
    <property type="match status" value="1"/>
</dbReference>
<keyword evidence="7" id="KW-0813">Transport</keyword>
<keyword evidence="4 7" id="KW-0812">Transmembrane</keyword>
<feature type="transmembrane region" description="Helical" evidence="7">
    <location>
        <begin position="203"/>
        <end position="222"/>
    </location>
</feature>
<feature type="transmembrane region" description="Helical" evidence="7">
    <location>
        <begin position="286"/>
        <end position="315"/>
    </location>
</feature>
<dbReference type="AlphaFoldDB" id="A0A2Z6AXI3"/>
<dbReference type="GO" id="GO:0009306">
    <property type="term" value="P:protein secretion"/>
    <property type="evidence" value="ECO:0007669"/>
    <property type="project" value="InterPro"/>
</dbReference>
<name>A0A2Z6AXI3_9BACT</name>
<sequence>MNMNYEKFSKQGNILLASGVVTILFVMLIPMPTIFLDIMMTISISLALVVLVTSLFMSSPLEFSIFPSLLLVTTMLRLALNVASTRLILMHGDEGTGAAGKVIQTFGEFVVGGNYVVGIVIFLILFALNKMVIVTGTSRIAEVAARFTLDSLPGKQMAIEADLNAGLIDEDEAKLERKNIRREADFYGAMDGAGKFVAGDVKAGILITAINIVGGIFIGMVQKDMSWMDAAQTYTLLTIGDGLVSTIPSIIISTSAGLIVSRAAAEAQMGEEFLAQLTYHTRALKLVAGILIIFALIPGMPTLVFLALSGLLFFLSRMSGDQQDITAQAAKDKKNSVPSLDTPEEVQSLLPLDMLELEVGYGLIPLVDEEQDGNLLSRIRSIRRQFALDMGVVVPSLHLRDNLQLKPGQYSVLVKGNEVAAGEIMVDHYLAMDPGDAKHRIQGVETVEPAFNLPALWIPQAQKEEAMLAGYTVVDPSTVIATHLTEVFKHNMHDFLGRQEVQSLLDNLAKRAPKAVEDLVPGLLDLGTIQKVLQNMVRESVSVRDLLSVVETLADYGRSIKDPDQLTEYVRARLSRTVIKPYVDSKGALPIVVLSPNVERAFSDNIRQTDQGAYLAMEPNLAQQIIQSINNAAEQAVGTDGQPVVLASPAVRPHLAQLLVRFIPNLPVISQAEIPADVKLQTLANIDVPYAG</sequence>
<keyword evidence="5 7" id="KW-1133">Transmembrane helix</keyword>
<evidence type="ECO:0000256" key="7">
    <source>
        <dbReference type="RuleBase" id="RU364093"/>
    </source>
</evidence>
<keyword evidence="8" id="KW-0282">Flagellum</keyword>